<evidence type="ECO:0000259" key="5">
    <source>
        <dbReference type="SMART" id="SM00903"/>
    </source>
</evidence>
<dbReference type="InterPro" id="IPR002563">
    <property type="entry name" value="Flavin_Rdtase-like_dom"/>
</dbReference>
<keyword evidence="6" id="KW-0560">Oxidoreductase</keyword>
<keyword evidence="3" id="KW-0288">FMN</keyword>
<evidence type="ECO:0000256" key="3">
    <source>
        <dbReference type="ARBA" id="ARBA00022643"/>
    </source>
</evidence>
<dbReference type="InterPro" id="IPR012349">
    <property type="entry name" value="Split_barrel_FMN-bd"/>
</dbReference>
<evidence type="ECO:0000256" key="4">
    <source>
        <dbReference type="ARBA" id="ARBA00038054"/>
    </source>
</evidence>
<organism evidence="6">
    <name type="scientific">hydrothermal vent metagenome</name>
    <dbReference type="NCBI Taxonomy" id="652676"/>
    <lineage>
        <taxon>unclassified sequences</taxon>
        <taxon>metagenomes</taxon>
        <taxon>ecological metagenomes</taxon>
    </lineage>
</organism>
<keyword evidence="2" id="KW-0285">Flavoprotein</keyword>
<proteinExistence type="inferred from homology"/>
<dbReference type="SMART" id="SM00903">
    <property type="entry name" value="Flavin_Reduct"/>
    <property type="match status" value="1"/>
</dbReference>
<dbReference type="AlphaFoldDB" id="A0A3B0S461"/>
<dbReference type="SUPFAM" id="SSF50475">
    <property type="entry name" value="FMN-binding split barrel"/>
    <property type="match status" value="1"/>
</dbReference>
<gene>
    <name evidence="6" type="ORF">MNBD_ACTINO02-1137</name>
</gene>
<dbReference type="EC" id="1.14.13.-" evidence="6"/>
<dbReference type="Gene3D" id="2.30.110.10">
    <property type="entry name" value="Electron Transport, Fmn-binding Protein, Chain A"/>
    <property type="match status" value="1"/>
</dbReference>
<dbReference type="GO" id="GO:0010181">
    <property type="term" value="F:FMN binding"/>
    <property type="evidence" value="ECO:0007669"/>
    <property type="project" value="InterPro"/>
</dbReference>
<dbReference type="PANTHER" id="PTHR33798:SF5">
    <property type="entry name" value="FLAVIN REDUCTASE LIKE DOMAIN-CONTAINING PROTEIN"/>
    <property type="match status" value="1"/>
</dbReference>
<reference evidence="6" key="1">
    <citation type="submission" date="2018-06" db="EMBL/GenBank/DDBJ databases">
        <authorList>
            <person name="Zhirakovskaya E."/>
        </authorList>
    </citation>
    <scope>NUCLEOTIDE SEQUENCE</scope>
</reference>
<accession>A0A3B0S461</accession>
<evidence type="ECO:0000256" key="2">
    <source>
        <dbReference type="ARBA" id="ARBA00022630"/>
    </source>
</evidence>
<dbReference type="PANTHER" id="PTHR33798">
    <property type="entry name" value="FLAVOPROTEIN OXYGENASE"/>
    <property type="match status" value="1"/>
</dbReference>
<dbReference type="Pfam" id="PF01613">
    <property type="entry name" value="Flavin_Reduct"/>
    <property type="match status" value="1"/>
</dbReference>
<dbReference type="GO" id="GO:0004497">
    <property type="term" value="F:monooxygenase activity"/>
    <property type="evidence" value="ECO:0007669"/>
    <property type="project" value="UniProtKB-KW"/>
</dbReference>
<name>A0A3B0S461_9ZZZZ</name>
<dbReference type="EMBL" id="UOEK01000126">
    <property type="protein sequence ID" value="VAV97871.1"/>
    <property type="molecule type" value="Genomic_DNA"/>
</dbReference>
<evidence type="ECO:0000256" key="1">
    <source>
        <dbReference type="ARBA" id="ARBA00001917"/>
    </source>
</evidence>
<sequence>MATFNLPELDSVDRYKLLTGLIVPRPIAWIGTVGRDGVHNLAPYSFFNCVSATPPTVVVGTGHRSGAPKDTLSNLRDTGVFTVSIVTEDVAKAMNITSENVAPHVDEFVKAGVTAVMGTTVSAPYVGEAKATLECEVNHILPLGEPATSWLVIADVRTLHVADDLLDGTRVDAKRLEAVGRFAGGQYCTTADGLFTLERPD</sequence>
<comment type="cofactor">
    <cofactor evidence="1">
        <name>FMN</name>
        <dbReference type="ChEBI" id="CHEBI:58210"/>
    </cofactor>
</comment>
<keyword evidence="6" id="KW-0503">Monooxygenase</keyword>
<comment type="similarity">
    <text evidence="4">Belongs to the flavoredoxin family.</text>
</comment>
<protein>
    <submittedName>
        <fullName evidence="6">Nitrilotriacetate monooxygenase component B</fullName>
        <ecNumber evidence="6">1.14.13.-</ecNumber>
    </submittedName>
</protein>
<evidence type="ECO:0000313" key="6">
    <source>
        <dbReference type="EMBL" id="VAV97871.1"/>
    </source>
</evidence>
<feature type="domain" description="Flavin reductase like" evidence="5">
    <location>
        <begin position="20"/>
        <end position="173"/>
    </location>
</feature>